<dbReference type="STRING" id="6945.B7PY56"/>
<dbReference type="PaxDb" id="6945-B7PY56"/>
<keyword evidence="6" id="KW-0805">Transcription regulation</keyword>
<feature type="domain" description="C2H2-type" evidence="11">
    <location>
        <begin position="17"/>
        <end position="44"/>
    </location>
</feature>
<dbReference type="PANTHER" id="PTHR24394:SF48">
    <property type="entry name" value="ZINC FINGER PROTEIN 771"/>
    <property type="match status" value="1"/>
</dbReference>
<dbReference type="AlphaFoldDB" id="B7PY56"/>
<dbReference type="GO" id="GO:0003677">
    <property type="term" value="F:DNA binding"/>
    <property type="evidence" value="ECO:0007669"/>
    <property type="project" value="UniProtKB-KW"/>
</dbReference>
<evidence type="ECO:0000313" key="14">
    <source>
        <dbReference type="Proteomes" id="UP000001555"/>
    </source>
</evidence>
<evidence type="ECO:0000256" key="5">
    <source>
        <dbReference type="ARBA" id="ARBA00022833"/>
    </source>
</evidence>
<dbReference type="InterPro" id="IPR013087">
    <property type="entry name" value="Znf_C2H2_type"/>
</dbReference>
<accession>B7PY56</accession>
<dbReference type="PANTHER" id="PTHR24394">
    <property type="entry name" value="ZINC FINGER PROTEIN"/>
    <property type="match status" value="1"/>
</dbReference>
<evidence type="ECO:0000256" key="6">
    <source>
        <dbReference type="ARBA" id="ARBA00023015"/>
    </source>
</evidence>
<evidence type="ECO:0000256" key="7">
    <source>
        <dbReference type="ARBA" id="ARBA00023125"/>
    </source>
</evidence>
<evidence type="ECO:0000313" key="12">
    <source>
        <dbReference type="EMBL" id="EEC11528.1"/>
    </source>
</evidence>
<dbReference type="PROSITE" id="PS00028">
    <property type="entry name" value="ZINC_FINGER_C2H2_1"/>
    <property type="match status" value="1"/>
</dbReference>
<protein>
    <submittedName>
        <fullName evidence="12 13">Zinc finger protein, putative</fullName>
    </submittedName>
</protein>
<dbReference type="Proteomes" id="UP000001555">
    <property type="component" value="Unassembled WGS sequence"/>
</dbReference>
<evidence type="ECO:0000256" key="10">
    <source>
        <dbReference type="PROSITE-ProRule" id="PRU00042"/>
    </source>
</evidence>
<dbReference type="HOGENOM" id="CLU_002678_42_18_1"/>
<proteinExistence type="predicted"/>
<name>B7PY56_IXOSC</name>
<evidence type="ECO:0000256" key="9">
    <source>
        <dbReference type="ARBA" id="ARBA00023242"/>
    </source>
</evidence>
<dbReference type="Pfam" id="PF00096">
    <property type="entry name" value="zf-C2H2"/>
    <property type="match status" value="3"/>
</dbReference>
<dbReference type="FunFam" id="3.30.160.60:FF:000450">
    <property type="entry name" value="PR domain zinc finger protein 14"/>
    <property type="match status" value="1"/>
</dbReference>
<dbReference type="GO" id="GO:0008270">
    <property type="term" value="F:zinc ion binding"/>
    <property type="evidence" value="ECO:0007669"/>
    <property type="project" value="UniProtKB-KW"/>
</dbReference>
<keyword evidence="9" id="KW-0539">Nucleus</keyword>
<reference evidence="13" key="2">
    <citation type="submission" date="2020-05" db="UniProtKB">
        <authorList>
            <consortium name="EnsemblMetazoa"/>
        </authorList>
    </citation>
    <scope>IDENTIFICATION</scope>
    <source>
        <strain evidence="13">wikel</strain>
    </source>
</reference>
<evidence type="ECO:0000259" key="11">
    <source>
        <dbReference type="PROSITE" id="PS50157"/>
    </source>
</evidence>
<dbReference type="Gene3D" id="3.30.160.60">
    <property type="entry name" value="Classic Zinc Finger"/>
    <property type="match status" value="3"/>
</dbReference>
<feature type="domain" description="C2H2-type" evidence="11">
    <location>
        <begin position="73"/>
        <end position="103"/>
    </location>
</feature>
<dbReference type="FunFam" id="3.30.160.60:FF:000495">
    <property type="entry name" value="zinc finger protein 668"/>
    <property type="match status" value="1"/>
</dbReference>
<keyword evidence="2" id="KW-0479">Metal-binding</keyword>
<dbReference type="VEuPathDB" id="VectorBase:ISCI009819"/>
<feature type="domain" description="C2H2-type" evidence="11">
    <location>
        <begin position="45"/>
        <end position="72"/>
    </location>
</feature>
<dbReference type="InParanoid" id="B7PY56"/>
<dbReference type="EMBL" id="ABJB011107020">
    <property type="status" value="NOT_ANNOTATED_CDS"/>
    <property type="molecule type" value="Genomic_DNA"/>
</dbReference>
<dbReference type="VEuPathDB" id="VectorBase:ISCW009819"/>
<evidence type="ECO:0000256" key="1">
    <source>
        <dbReference type="ARBA" id="ARBA00004123"/>
    </source>
</evidence>
<dbReference type="SMART" id="SM00355">
    <property type="entry name" value="ZnF_C2H2"/>
    <property type="match status" value="3"/>
</dbReference>
<gene>
    <name evidence="12" type="ORF">IscW_ISCW009819</name>
</gene>
<keyword evidence="3" id="KW-0677">Repeat</keyword>
<evidence type="ECO:0000256" key="8">
    <source>
        <dbReference type="ARBA" id="ARBA00023163"/>
    </source>
</evidence>
<reference evidence="12 14" key="1">
    <citation type="submission" date="2008-03" db="EMBL/GenBank/DDBJ databases">
        <title>Annotation of Ixodes scapularis.</title>
        <authorList>
            <consortium name="Ixodes scapularis Genome Project Consortium"/>
            <person name="Caler E."/>
            <person name="Hannick L.I."/>
            <person name="Bidwell S."/>
            <person name="Joardar V."/>
            <person name="Thiagarajan M."/>
            <person name="Amedeo P."/>
            <person name="Galinsky K.J."/>
            <person name="Schobel S."/>
            <person name="Inman J."/>
            <person name="Hostetler J."/>
            <person name="Miller J."/>
            <person name="Hammond M."/>
            <person name="Megy K."/>
            <person name="Lawson D."/>
            <person name="Kodira C."/>
            <person name="Sutton G."/>
            <person name="Meyer J."/>
            <person name="Hill C.A."/>
            <person name="Birren B."/>
            <person name="Nene V."/>
            <person name="Collins F."/>
            <person name="Alarcon-Chaidez F."/>
            <person name="Wikel S."/>
            <person name="Strausberg R."/>
        </authorList>
    </citation>
    <scope>NUCLEOTIDE SEQUENCE [LARGE SCALE GENOMIC DNA]</scope>
    <source>
        <strain evidence="14">Wikel</strain>
        <strain evidence="12">Wikel colony</strain>
    </source>
</reference>
<dbReference type="EMBL" id="DS818096">
    <property type="protein sequence ID" value="EEC11528.1"/>
    <property type="molecule type" value="Genomic_DNA"/>
</dbReference>
<dbReference type="SUPFAM" id="SSF57667">
    <property type="entry name" value="beta-beta-alpha zinc fingers"/>
    <property type="match status" value="2"/>
</dbReference>
<keyword evidence="14" id="KW-1185">Reference proteome</keyword>
<keyword evidence="5" id="KW-0862">Zinc</keyword>
<keyword evidence="8" id="KW-0804">Transcription</keyword>
<organism>
    <name type="scientific">Ixodes scapularis</name>
    <name type="common">Black-legged tick</name>
    <name type="synonym">Deer tick</name>
    <dbReference type="NCBI Taxonomy" id="6945"/>
    <lineage>
        <taxon>Eukaryota</taxon>
        <taxon>Metazoa</taxon>
        <taxon>Ecdysozoa</taxon>
        <taxon>Arthropoda</taxon>
        <taxon>Chelicerata</taxon>
        <taxon>Arachnida</taxon>
        <taxon>Acari</taxon>
        <taxon>Parasitiformes</taxon>
        <taxon>Ixodida</taxon>
        <taxon>Ixodoidea</taxon>
        <taxon>Ixodidae</taxon>
        <taxon>Ixodinae</taxon>
        <taxon>Ixodes</taxon>
    </lineage>
</organism>
<comment type="subcellular location">
    <subcellularLocation>
        <location evidence="1">Nucleus</location>
    </subcellularLocation>
</comment>
<keyword evidence="4 10" id="KW-0863">Zinc-finger</keyword>
<dbReference type="EnsemblMetazoa" id="ISCW009819-RA">
    <property type="protein sequence ID" value="ISCW009819-PA"/>
    <property type="gene ID" value="ISCW009819"/>
</dbReference>
<evidence type="ECO:0000256" key="4">
    <source>
        <dbReference type="ARBA" id="ARBA00022771"/>
    </source>
</evidence>
<evidence type="ECO:0000256" key="3">
    <source>
        <dbReference type="ARBA" id="ARBA00022737"/>
    </source>
</evidence>
<evidence type="ECO:0000313" key="13">
    <source>
        <dbReference type="EnsemblMetazoa" id="ISCW009819-PA"/>
    </source>
</evidence>
<dbReference type="PROSITE" id="PS50157">
    <property type="entry name" value="ZINC_FINGER_C2H2_2"/>
    <property type="match status" value="3"/>
</dbReference>
<evidence type="ECO:0000256" key="2">
    <source>
        <dbReference type="ARBA" id="ARBA00022723"/>
    </source>
</evidence>
<sequence length="109" mass="12617">MCGNPVGPRAEQPQDRWWCHECPYSTAYRSSLVSHRRVHTGERPFPCRFCPKAFGHASTLQKHERVHTGERPFQCPSCPARFTQKAHLRTHLRLRACRLRAPPGDLRMA</sequence>
<dbReference type="InterPro" id="IPR036236">
    <property type="entry name" value="Znf_C2H2_sf"/>
</dbReference>
<dbReference type="FunFam" id="3.30.160.60:FF:001949">
    <property type="entry name" value="zinc finger protein 62 homolog isoform X2"/>
    <property type="match status" value="1"/>
</dbReference>
<dbReference type="GO" id="GO:0005634">
    <property type="term" value="C:nucleus"/>
    <property type="evidence" value="ECO:0007669"/>
    <property type="project" value="UniProtKB-SubCell"/>
</dbReference>
<keyword evidence="7" id="KW-0238">DNA-binding</keyword>